<dbReference type="AlphaFoldDB" id="A0A2A2I2D5"/>
<comment type="caution">
    <text evidence="1">The sequence shown here is derived from an EMBL/GenBank/DDBJ whole genome shotgun (WGS) entry which is preliminary data.</text>
</comment>
<dbReference type="Proteomes" id="UP000218332">
    <property type="component" value="Unassembled WGS sequence"/>
</dbReference>
<name>A0A2A2I2D5_9GAMM</name>
<gene>
    <name evidence="1" type="ORF">CF392_10770</name>
</gene>
<evidence type="ECO:0008006" key="3">
    <source>
        <dbReference type="Google" id="ProtNLM"/>
    </source>
</evidence>
<sequence>YANHSIRPIALDVQDIGADDCQVDVLGLERTFFEKLTLLHEINHRGHEKLTERQSRHIYDLVSLHRSFPELTKDLSLLEEVVSHKKKYFRRGASRWGEAVPGSLYLVPDGLVRERLEADWEKMDDMFPDGRPMAFSQLLEELAEINRAINEEFGVRQPPS</sequence>
<evidence type="ECO:0000313" key="2">
    <source>
        <dbReference type="Proteomes" id="UP000218332"/>
    </source>
</evidence>
<dbReference type="InterPro" id="IPR014942">
    <property type="entry name" value="AbiEii"/>
</dbReference>
<dbReference type="RefSeq" id="WP_143595667.1">
    <property type="nucleotide sequence ID" value="NZ_NMPM01000060.1"/>
</dbReference>
<evidence type="ECO:0000313" key="1">
    <source>
        <dbReference type="EMBL" id="PAV25476.1"/>
    </source>
</evidence>
<feature type="non-terminal residue" evidence="1">
    <location>
        <position position="1"/>
    </location>
</feature>
<organism evidence="1 2">
    <name type="scientific">Tamilnaduibacter salinus</name>
    <dbReference type="NCBI Taxonomy" id="1484056"/>
    <lineage>
        <taxon>Bacteria</taxon>
        <taxon>Pseudomonadati</taxon>
        <taxon>Pseudomonadota</taxon>
        <taxon>Gammaproteobacteria</taxon>
        <taxon>Pseudomonadales</taxon>
        <taxon>Marinobacteraceae</taxon>
        <taxon>Tamilnaduibacter</taxon>
    </lineage>
</organism>
<proteinExistence type="predicted"/>
<reference evidence="1 2" key="1">
    <citation type="submission" date="2017-07" db="EMBL/GenBank/DDBJ databases">
        <title>Tamlnaduibacter salinus (Mi-7) genome sequencing.</title>
        <authorList>
            <person name="Verma A."/>
            <person name="Krishnamurthi S."/>
        </authorList>
    </citation>
    <scope>NUCLEOTIDE SEQUENCE [LARGE SCALE GENOMIC DNA]</scope>
    <source>
        <strain evidence="1 2">Mi-7</strain>
    </source>
</reference>
<dbReference type="Pfam" id="PF08843">
    <property type="entry name" value="AbiEii"/>
    <property type="match status" value="1"/>
</dbReference>
<dbReference type="EMBL" id="NMPM01000060">
    <property type="protein sequence ID" value="PAV25476.1"/>
    <property type="molecule type" value="Genomic_DNA"/>
</dbReference>
<keyword evidence="2" id="KW-1185">Reference proteome</keyword>
<protein>
    <recommendedName>
        <fullName evidence="3">Nucleotidyl transferase AbiEii/AbiGii toxin family protein</fullName>
    </recommendedName>
</protein>
<accession>A0A2A2I2D5</accession>